<dbReference type="EMBL" id="JBDFQZ010000007">
    <property type="protein sequence ID" value="KAK9707198.1"/>
    <property type="molecule type" value="Genomic_DNA"/>
</dbReference>
<proteinExistence type="predicted"/>
<dbReference type="Pfam" id="PF05904">
    <property type="entry name" value="DUF863"/>
    <property type="match status" value="1"/>
</dbReference>
<dbReference type="Proteomes" id="UP001443914">
    <property type="component" value="Unassembled WGS sequence"/>
</dbReference>
<evidence type="ECO:0000313" key="2">
    <source>
        <dbReference type="EMBL" id="KAK9707198.1"/>
    </source>
</evidence>
<feature type="compositionally biased region" description="Basic and acidic residues" evidence="1">
    <location>
        <begin position="173"/>
        <end position="182"/>
    </location>
</feature>
<evidence type="ECO:0000313" key="3">
    <source>
        <dbReference type="Proteomes" id="UP001443914"/>
    </source>
</evidence>
<feature type="compositionally biased region" description="Polar residues" evidence="1">
    <location>
        <begin position="101"/>
        <end position="117"/>
    </location>
</feature>
<gene>
    <name evidence="2" type="ORF">RND81_07G179100</name>
</gene>
<dbReference type="PANTHER" id="PTHR33167">
    <property type="entry name" value="TRANSCRIPTION FACTOR, PUTATIVE (DUF863)-RELATED"/>
    <property type="match status" value="1"/>
</dbReference>
<feature type="compositionally biased region" description="Polar residues" evidence="1">
    <location>
        <begin position="398"/>
        <end position="411"/>
    </location>
</feature>
<keyword evidence="3" id="KW-1185">Reference proteome</keyword>
<organism evidence="2 3">
    <name type="scientific">Saponaria officinalis</name>
    <name type="common">Common soapwort</name>
    <name type="synonym">Lychnis saponaria</name>
    <dbReference type="NCBI Taxonomy" id="3572"/>
    <lineage>
        <taxon>Eukaryota</taxon>
        <taxon>Viridiplantae</taxon>
        <taxon>Streptophyta</taxon>
        <taxon>Embryophyta</taxon>
        <taxon>Tracheophyta</taxon>
        <taxon>Spermatophyta</taxon>
        <taxon>Magnoliopsida</taxon>
        <taxon>eudicotyledons</taxon>
        <taxon>Gunneridae</taxon>
        <taxon>Pentapetalae</taxon>
        <taxon>Caryophyllales</taxon>
        <taxon>Caryophyllaceae</taxon>
        <taxon>Caryophylleae</taxon>
        <taxon>Saponaria</taxon>
    </lineage>
</organism>
<feature type="region of interest" description="Disordered" evidence="1">
    <location>
        <begin position="975"/>
        <end position="998"/>
    </location>
</feature>
<dbReference type="PANTHER" id="PTHR33167:SF4">
    <property type="entry name" value="TRANSCRIPTION FACTOR, PUTATIVE (DUF863)-RELATED"/>
    <property type="match status" value="1"/>
</dbReference>
<name>A0AAW1JPP9_SAPOF</name>
<feature type="region of interest" description="Disordered" evidence="1">
    <location>
        <begin position="96"/>
        <end position="117"/>
    </location>
</feature>
<comment type="caution">
    <text evidence="2">The sequence shown here is derived from an EMBL/GenBank/DDBJ whole genome shotgun (WGS) entry which is preliminary data.</text>
</comment>
<feature type="region of interest" description="Disordered" evidence="1">
    <location>
        <begin position="379"/>
        <end position="411"/>
    </location>
</feature>
<sequence length="998" mass="110295">MTGMGDYSMRDLSRETNGAGWPSCYGDSNLPNGDFFYGFLPRTIEDLHPGYDKDVVKQTMIEHEGIFKKQVYELHRLYRVQRDLMDEVKRKEQYKRRIPYETSSSSSPLPAQMQSDDAQRWNGSNFALASPVSGRPLISGPDTVQSSPNSGKGKGVQTVPSPYQNCYSPRNSEVSESRPSKLRKPTLDLRLPADEYIDTDEVEQCGRTKDFEIISLSPDKNRKHVSGNGKMVLGYPGKTEYQGNGPNSDLHFSKPKALADLNEPLHVEETTTFSSSGFLGRASNHSDVSYRDNPTRLLNSSKEIVQNSKRSSINGMNNIPDIRGNGQDWFHYALEAEHYKAGVRSINQGINHEKVPVPSQPVHILLDQACQPPTILSSHASSHPGLFQPSDLGKSWDHSATSWGKPNSLTQKPASIQTTSAFHGSINLGKSPLSSAPSNNDMFANKWNLNNTPGGEPPVRNGFYQGSSAALKELSARFPPAGFDYVNCKNENTVPCHSNNVIKSTRSVDVKEMNLNVALSNGVCNEYIDPRRIEIIDEDCKPKDPLSALPWLKGKGVCNNEAASSRKGLNSLESVLSQGRSVAASSSCVADTKAKKPESSTKILGVPIFDSPPGINHRTGREEIESSKRKTFFDMNVPCEASDSDLDKMSVDEVVVLDKKETKSVSLMKHFDLNSCITEEENPCETSMLYNHASVKVDTGIDLETPATPENEDVILPVEDSFVKEPDMQNDGTRQCGDDELIKCAAAAIVAFSSCANSTQVSTEGSTCPSVEAEGDDDPLNWFVSIACSSGNDPEIPTDENDVLPEGLDDFEYIILKLKECTVEEYFPKPSIPEFSMVENSTCALTTRPRRGPGRRGRQRRDFQRDILPGLTTLSRHEVTEDLQTFGGLMRATGYSWHSGPNRRNATRNGRGRGRRRSIVETPVVTDTVCALPPLKQHQTEQESEHVQVQVQVQMQVHSNSMEVGLEDRSLRGWGKTTRRPRRQRCPAGNPVIPVPLT</sequence>
<feature type="compositionally biased region" description="Polar residues" evidence="1">
    <location>
        <begin position="158"/>
        <end position="172"/>
    </location>
</feature>
<dbReference type="AlphaFoldDB" id="A0AAW1JPP9"/>
<feature type="region of interest" description="Disordered" evidence="1">
    <location>
        <begin position="132"/>
        <end position="182"/>
    </location>
</feature>
<evidence type="ECO:0000256" key="1">
    <source>
        <dbReference type="SAM" id="MobiDB-lite"/>
    </source>
</evidence>
<protein>
    <submittedName>
        <fullName evidence="2">Uncharacterized protein</fullName>
    </submittedName>
</protein>
<reference evidence="2" key="1">
    <citation type="submission" date="2024-03" db="EMBL/GenBank/DDBJ databases">
        <title>WGS assembly of Saponaria officinalis var. Norfolk2.</title>
        <authorList>
            <person name="Jenkins J."/>
            <person name="Shu S."/>
            <person name="Grimwood J."/>
            <person name="Barry K."/>
            <person name="Goodstein D."/>
            <person name="Schmutz J."/>
            <person name="Leebens-Mack J."/>
            <person name="Osbourn A."/>
        </authorList>
    </citation>
    <scope>NUCLEOTIDE SEQUENCE [LARGE SCALE GENOMIC DNA]</scope>
    <source>
        <strain evidence="2">JIC</strain>
    </source>
</reference>
<accession>A0AAW1JPP9</accession>
<dbReference type="InterPro" id="IPR008581">
    <property type="entry name" value="DUF863_pln"/>
</dbReference>